<proteinExistence type="predicted"/>
<comment type="caution">
    <text evidence="1">The sequence shown here is derived from an EMBL/GenBank/DDBJ whole genome shotgun (WGS) entry which is preliminary data.</text>
</comment>
<gene>
    <name evidence="1" type="ORF">AMORRO_LOCUS8694</name>
</gene>
<keyword evidence="2" id="KW-1185">Reference proteome</keyword>
<evidence type="ECO:0000313" key="1">
    <source>
        <dbReference type="EMBL" id="CAG8621742.1"/>
    </source>
</evidence>
<name>A0A9N9D1F1_9GLOM</name>
<organism evidence="1 2">
    <name type="scientific">Acaulospora morrowiae</name>
    <dbReference type="NCBI Taxonomy" id="94023"/>
    <lineage>
        <taxon>Eukaryota</taxon>
        <taxon>Fungi</taxon>
        <taxon>Fungi incertae sedis</taxon>
        <taxon>Mucoromycota</taxon>
        <taxon>Glomeromycotina</taxon>
        <taxon>Glomeromycetes</taxon>
        <taxon>Diversisporales</taxon>
        <taxon>Acaulosporaceae</taxon>
        <taxon>Acaulospora</taxon>
    </lineage>
</organism>
<protein>
    <submittedName>
        <fullName evidence="1">17721_t:CDS:1</fullName>
    </submittedName>
</protein>
<evidence type="ECO:0000313" key="2">
    <source>
        <dbReference type="Proteomes" id="UP000789342"/>
    </source>
</evidence>
<dbReference type="EMBL" id="CAJVPV010007666">
    <property type="protein sequence ID" value="CAG8621742.1"/>
    <property type="molecule type" value="Genomic_DNA"/>
</dbReference>
<reference evidence="1" key="1">
    <citation type="submission" date="2021-06" db="EMBL/GenBank/DDBJ databases">
        <authorList>
            <person name="Kallberg Y."/>
            <person name="Tangrot J."/>
            <person name="Rosling A."/>
        </authorList>
    </citation>
    <scope>NUCLEOTIDE SEQUENCE</scope>
    <source>
        <strain evidence="1">CL551</strain>
    </source>
</reference>
<accession>A0A9N9D1F1</accession>
<feature type="non-terminal residue" evidence="1">
    <location>
        <position position="1"/>
    </location>
</feature>
<dbReference type="Proteomes" id="UP000789342">
    <property type="component" value="Unassembled WGS sequence"/>
</dbReference>
<dbReference type="AlphaFoldDB" id="A0A9N9D1F1"/>
<sequence length="112" mass="12744">ISSATEVSTSPSGPVRDVNWYRQLWWNIGSFHPKARWNEATDSVHVLKDSILHEASSDISSNIHTYASEPKSSENKEIGEFLDLKNIKRVSGAIKQRNREKKLQCESAEDQF</sequence>
<dbReference type="OrthoDB" id="10458951at2759"/>